<dbReference type="CDD" id="cd03507">
    <property type="entry name" value="Delta12-FADS-like"/>
    <property type="match status" value="1"/>
</dbReference>
<sequence length="354" mass="40929">MSAPTPPLPTPSAPTRRQPLPDWYRKLSDYEKPSTYRATRQLLNTLIPYAGLWFAMAWMLTHGVSYWGGVFPTAILAGCLLIRVFIFFHDCGHESFFASAKANKFFGYLCGILVFTSFEDWRRPHARHHATAGDQDRRGVGDVWTMTVEEFKAATPLNRTLYQLYRIPIFMFTFGPGFMFLIGNRFPHRGTSLREKLSTLYTNIGLIAVATVMSFAMGGFMNYLSVQLPVMLTAATLGVWMFYVQHQFEGTYWKHHDEWSPIDAALQGSSYYKLPKLMQWFTGNIGLHHIHHLRPRIPNYNLQRCYDEVPAMQNVKPLTILESFKSLNMHLWDEQSEKLISFVEFYRRQKAAKA</sequence>
<evidence type="ECO:0000256" key="1">
    <source>
        <dbReference type="SAM" id="Phobius"/>
    </source>
</evidence>
<dbReference type="Proteomes" id="UP000520814">
    <property type="component" value="Unassembled WGS sequence"/>
</dbReference>
<keyword evidence="1" id="KW-1133">Transmembrane helix</keyword>
<dbReference type="GO" id="GO:0016717">
    <property type="term" value="F:oxidoreductase activity, acting on paired donors, with oxidation of a pair of donors resulting in the reduction of molecular oxygen to two molecules of water"/>
    <property type="evidence" value="ECO:0007669"/>
    <property type="project" value="TreeGrafter"/>
</dbReference>
<dbReference type="InterPro" id="IPR005804">
    <property type="entry name" value="FA_desaturase_dom"/>
</dbReference>
<feature type="transmembrane region" description="Helical" evidence="1">
    <location>
        <begin position="198"/>
        <end position="220"/>
    </location>
</feature>
<keyword evidence="1" id="KW-0472">Membrane</keyword>
<feature type="domain" description="Fatty acid desaturase" evidence="2">
    <location>
        <begin position="67"/>
        <end position="311"/>
    </location>
</feature>
<feature type="transmembrane region" description="Helical" evidence="1">
    <location>
        <begin position="226"/>
        <end position="244"/>
    </location>
</feature>
<accession>A0A7W9SR13</accession>
<dbReference type="EMBL" id="JACHGW010000003">
    <property type="protein sequence ID" value="MBB6051236.1"/>
    <property type="molecule type" value="Genomic_DNA"/>
</dbReference>
<evidence type="ECO:0000313" key="3">
    <source>
        <dbReference type="EMBL" id="MBB6051236.1"/>
    </source>
</evidence>
<dbReference type="PANTHER" id="PTHR19353">
    <property type="entry name" value="FATTY ACID DESATURASE 2"/>
    <property type="match status" value="1"/>
</dbReference>
<dbReference type="EC" id="1.14.19.-" evidence="3"/>
<dbReference type="Pfam" id="PF00487">
    <property type="entry name" value="FA_desaturase"/>
    <property type="match status" value="1"/>
</dbReference>
<feature type="transmembrane region" description="Helical" evidence="1">
    <location>
        <begin position="165"/>
        <end position="186"/>
    </location>
</feature>
<feature type="transmembrane region" description="Helical" evidence="1">
    <location>
        <begin position="66"/>
        <end position="88"/>
    </location>
</feature>
<reference evidence="3 4" key="1">
    <citation type="submission" date="2020-08" db="EMBL/GenBank/DDBJ databases">
        <title>Genomic Encyclopedia of Type Strains, Phase IV (KMG-IV): sequencing the most valuable type-strain genomes for metagenomic binning, comparative biology and taxonomic classification.</title>
        <authorList>
            <person name="Goeker M."/>
        </authorList>
    </citation>
    <scope>NUCLEOTIDE SEQUENCE [LARGE SCALE GENOMIC DNA]</scope>
    <source>
        <strain evidence="3 4">DSM 23562</strain>
    </source>
</reference>
<dbReference type="RefSeq" id="WP_184197811.1">
    <property type="nucleotide sequence ID" value="NZ_JACHGW010000003.1"/>
</dbReference>
<evidence type="ECO:0000259" key="2">
    <source>
        <dbReference type="Pfam" id="PF00487"/>
    </source>
</evidence>
<dbReference type="GO" id="GO:0006629">
    <property type="term" value="P:lipid metabolic process"/>
    <property type="evidence" value="ECO:0007669"/>
    <property type="project" value="InterPro"/>
</dbReference>
<keyword evidence="4" id="KW-1185">Reference proteome</keyword>
<comment type="caution">
    <text evidence="3">The sequence shown here is derived from an EMBL/GenBank/DDBJ whole genome shotgun (WGS) entry which is preliminary data.</text>
</comment>
<dbReference type="InterPro" id="IPR012171">
    <property type="entry name" value="Fatty_acid_desaturase"/>
</dbReference>
<feature type="transmembrane region" description="Helical" evidence="1">
    <location>
        <begin position="42"/>
        <end position="60"/>
    </location>
</feature>
<protein>
    <submittedName>
        <fullName evidence="3">Omega-6 fatty acid desaturase (Delta-12 desaturase)</fullName>
        <ecNumber evidence="3">1.14.19.-</ecNumber>
    </submittedName>
</protein>
<dbReference type="AlphaFoldDB" id="A0A7W9SR13"/>
<gene>
    <name evidence="3" type="ORF">HNQ39_003046</name>
</gene>
<evidence type="ECO:0000313" key="4">
    <source>
        <dbReference type="Proteomes" id="UP000520814"/>
    </source>
</evidence>
<keyword evidence="3" id="KW-0560">Oxidoreductase</keyword>
<feature type="transmembrane region" description="Helical" evidence="1">
    <location>
        <begin position="100"/>
        <end position="118"/>
    </location>
</feature>
<keyword evidence="1" id="KW-0812">Transmembrane</keyword>
<proteinExistence type="predicted"/>
<organism evidence="3 4">
    <name type="scientific">Armatimonas rosea</name>
    <dbReference type="NCBI Taxonomy" id="685828"/>
    <lineage>
        <taxon>Bacteria</taxon>
        <taxon>Bacillati</taxon>
        <taxon>Armatimonadota</taxon>
        <taxon>Armatimonadia</taxon>
        <taxon>Armatimonadales</taxon>
        <taxon>Armatimonadaceae</taxon>
        <taxon>Armatimonas</taxon>
    </lineage>
</organism>
<dbReference type="PANTHER" id="PTHR19353:SF73">
    <property type="entry name" value="FATTY ACID DESATURASE"/>
    <property type="match status" value="1"/>
</dbReference>
<name>A0A7W9SR13_ARMRO</name>
<dbReference type="GO" id="GO:0016020">
    <property type="term" value="C:membrane"/>
    <property type="evidence" value="ECO:0007669"/>
    <property type="project" value="TreeGrafter"/>
</dbReference>